<feature type="domain" description="DYW" evidence="1">
    <location>
        <begin position="19"/>
        <end position="57"/>
    </location>
</feature>
<dbReference type="InterPro" id="IPR032867">
    <property type="entry name" value="DYW_dom"/>
</dbReference>
<dbReference type="GO" id="GO:0008270">
    <property type="term" value="F:zinc ion binding"/>
    <property type="evidence" value="ECO:0007669"/>
    <property type="project" value="InterPro"/>
</dbReference>
<dbReference type="EMBL" id="LR721787">
    <property type="protein sequence ID" value="VVW76224.1"/>
    <property type="molecule type" value="Genomic_DNA"/>
</dbReference>
<evidence type="ECO:0000259" key="1">
    <source>
        <dbReference type="Pfam" id="PF14432"/>
    </source>
</evidence>
<protein>
    <recommendedName>
        <fullName evidence="1">DYW domain-containing protein</fullName>
    </recommendedName>
</protein>
<dbReference type="Pfam" id="PF14432">
    <property type="entry name" value="DYW_deaminase"/>
    <property type="match status" value="1"/>
</dbReference>
<reference evidence="2" key="1">
    <citation type="submission" date="2019-09" db="EMBL/GenBank/DDBJ databases">
        <authorList>
            <person name="Zhang L."/>
        </authorList>
    </citation>
    <scope>NUCLEOTIDE SEQUENCE</scope>
</reference>
<accession>A0A5K1GLC8</accession>
<name>A0A5K1GLC8_9MAGN</name>
<dbReference type="Gramene" id="NC9G0171410.1">
    <property type="protein sequence ID" value="NC9G0171410.1:cds"/>
    <property type="gene ID" value="NC9G0171410"/>
</dbReference>
<dbReference type="AlphaFoldDB" id="A0A5K1GLC8"/>
<evidence type="ECO:0000313" key="2">
    <source>
        <dbReference type="EMBL" id="VVW76224.1"/>
    </source>
</evidence>
<proteinExistence type="predicted"/>
<sequence>MEHIYEMCEEISGQIKLAGCVADTKGPVFDLEEEEKEVIVEHHSEKLATAFGFTGTAPITLQYV</sequence>
<gene>
    <name evidence="2" type="ORF">NYM_LOCUS27428</name>
</gene>
<organism evidence="2">
    <name type="scientific">Nymphaea colorata</name>
    <name type="common">pocket water lily</name>
    <dbReference type="NCBI Taxonomy" id="210225"/>
    <lineage>
        <taxon>Eukaryota</taxon>
        <taxon>Viridiplantae</taxon>
        <taxon>Streptophyta</taxon>
        <taxon>Embryophyta</taxon>
        <taxon>Tracheophyta</taxon>
        <taxon>Spermatophyta</taxon>
        <taxon>Magnoliopsida</taxon>
        <taxon>Nymphaeales</taxon>
        <taxon>Nymphaeaceae</taxon>
        <taxon>Nymphaea</taxon>
    </lineage>
</organism>